<dbReference type="SUPFAM" id="SSF48403">
    <property type="entry name" value="Ankyrin repeat"/>
    <property type="match status" value="3"/>
</dbReference>
<dbReference type="AlphaFoldDB" id="A0A9W9RAW2"/>
<evidence type="ECO:0000259" key="5">
    <source>
        <dbReference type="PROSITE" id="PS50181"/>
    </source>
</evidence>
<organism evidence="6 7">
    <name type="scientific">Penicillium cataractarum</name>
    <dbReference type="NCBI Taxonomy" id="2100454"/>
    <lineage>
        <taxon>Eukaryota</taxon>
        <taxon>Fungi</taxon>
        <taxon>Dikarya</taxon>
        <taxon>Ascomycota</taxon>
        <taxon>Pezizomycotina</taxon>
        <taxon>Eurotiomycetes</taxon>
        <taxon>Eurotiomycetidae</taxon>
        <taxon>Eurotiales</taxon>
        <taxon>Aspergillaceae</taxon>
        <taxon>Penicillium</taxon>
    </lineage>
</organism>
<protein>
    <recommendedName>
        <fullName evidence="5">F-box domain-containing protein</fullName>
    </recommendedName>
</protein>
<evidence type="ECO:0000313" key="6">
    <source>
        <dbReference type="EMBL" id="KAJ5355429.1"/>
    </source>
</evidence>
<feature type="repeat" description="ANK" evidence="3">
    <location>
        <begin position="195"/>
        <end position="227"/>
    </location>
</feature>
<sequence length="699" mass="78271">MPFSNLPPELLLLIGEHLEWEEDLHNFCLVNRRCSAAINDLLYRRVVDNLHRGIKSSALEWAATHGKIDCVRELLKAGVPPSTVCHQPWHPIILAAKNGHRDVLQLFLDAGVDPNPPTGFYLEPGIPHRWELEEEEEEEDQEAQGEAEAEAVDREFARMQQATEEQVQELQWQEVQEEQEEDDSEEEHDQWVLGKTGNPLTFAIANGHDEIVHLLINRGVEVEYPADTDEFTQPLAVAAQKGNLPLIQFLLEKGCSPYICDDRNRSAFAYAAAHHGTELLQAFIDAGADPRINETTYTVLYAAVEGGNTAGFEYLIEHGVDPDGPQEKGLQEYLFRATVKRHFEVARIILSMIDIDDFICGAERMKFHVFFLSVVSCGFMDVVERCLEKRTVSDRDFWTTTVGMALQSSARDGDTKMSELLLNYGVDVNGPEGGLDTPLYYVVHSRRVRPNFIDMVKLLLDRGASMYNMGVTHSLFITALILGKVEIARELLRRLDQSQIDVDMRSTGLIQFAVAGGVPGLQLRAARSANVELLKIFLDAGFDANSIDPTPGHGSMHVLTTVLTCSRQDDAEAAAELLLERGADIEARNELTDETPLLFMAGRTGSPPRCRIQERAARFLLKNGANMFFVNNRGQSPLAKAACKGNIGIVKILLEHLSTIPLASKDWGDTFVGAYHTEYRDIRRVLSRWFSRQLYPPLP</sequence>
<keyword evidence="7" id="KW-1185">Reference proteome</keyword>
<dbReference type="InterPro" id="IPR001810">
    <property type="entry name" value="F-box_dom"/>
</dbReference>
<evidence type="ECO:0000256" key="1">
    <source>
        <dbReference type="ARBA" id="ARBA00022737"/>
    </source>
</evidence>
<dbReference type="InterPro" id="IPR002110">
    <property type="entry name" value="Ankyrin_rpt"/>
</dbReference>
<feature type="repeat" description="ANK" evidence="3">
    <location>
        <begin position="230"/>
        <end position="262"/>
    </location>
</feature>
<feature type="compositionally biased region" description="Low complexity" evidence="4">
    <location>
        <begin position="164"/>
        <end position="174"/>
    </location>
</feature>
<dbReference type="RefSeq" id="XP_056549452.1">
    <property type="nucleotide sequence ID" value="XM_056705554.1"/>
</dbReference>
<evidence type="ECO:0000256" key="4">
    <source>
        <dbReference type="SAM" id="MobiDB-lite"/>
    </source>
</evidence>
<keyword evidence="2 3" id="KW-0040">ANK repeat</keyword>
<feature type="compositionally biased region" description="Acidic residues" evidence="4">
    <location>
        <begin position="175"/>
        <end position="188"/>
    </location>
</feature>
<dbReference type="Pfam" id="PF12796">
    <property type="entry name" value="Ank_2"/>
    <property type="match status" value="3"/>
</dbReference>
<name>A0A9W9RAW2_9EURO</name>
<dbReference type="PANTHER" id="PTHR24198">
    <property type="entry name" value="ANKYRIN REPEAT AND PROTEIN KINASE DOMAIN-CONTAINING PROTEIN"/>
    <property type="match status" value="1"/>
</dbReference>
<evidence type="ECO:0000256" key="2">
    <source>
        <dbReference type="ARBA" id="ARBA00023043"/>
    </source>
</evidence>
<keyword evidence="1" id="KW-0677">Repeat</keyword>
<reference evidence="6" key="1">
    <citation type="submission" date="2022-11" db="EMBL/GenBank/DDBJ databases">
        <authorList>
            <person name="Petersen C."/>
        </authorList>
    </citation>
    <scope>NUCLEOTIDE SEQUENCE</scope>
    <source>
        <strain evidence="6">IBT 29864</strain>
    </source>
</reference>
<reference evidence="6" key="2">
    <citation type="journal article" date="2023" name="IMA Fungus">
        <title>Comparative genomic study of the Penicillium genus elucidates a diverse pangenome and 15 lateral gene transfer events.</title>
        <authorList>
            <person name="Petersen C."/>
            <person name="Sorensen T."/>
            <person name="Nielsen M.R."/>
            <person name="Sondergaard T.E."/>
            <person name="Sorensen J.L."/>
            <person name="Fitzpatrick D.A."/>
            <person name="Frisvad J.C."/>
            <person name="Nielsen K.L."/>
        </authorList>
    </citation>
    <scope>NUCLEOTIDE SEQUENCE</scope>
    <source>
        <strain evidence="6">IBT 29864</strain>
    </source>
</reference>
<dbReference type="Pfam" id="PF13637">
    <property type="entry name" value="Ank_4"/>
    <property type="match status" value="1"/>
</dbReference>
<dbReference type="Proteomes" id="UP001147782">
    <property type="component" value="Unassembled WGS sequence"/>
</dbReference>
<comment type="caution">
    <text evidence="6">The sequence shown here is derived from an EMBL/GenBank/DDBJ whole genome shotgun (WGS) entry which is preliminary data.</text>
</comment>
<dbReference type="PROSITE" id="PS50297">
    <property type="entry name" value="ANK_REP_REGION"/>
    <property type="match status" value="1"/>
</dbReference>
<evidence type="ECO:0000256" key="3">
    <source>
        <dbReference type="PROSITE-ProRule" id="PRU00023"/>
    </source>
</evidence>
<evidence type="ECO:0000313" key="7">
    <source>
        <dbReference type="Proteomes" id="UP001147782"/>
    </source>
</evidence>
<dbReference type="InterPro" id="IPR036770">
    <property type="entry name" value="Ankyrin_rpt-contain_sf"/>
</dbReference>
<dbReference type="SMART" id="SM00248">
    <property type="entry name" value="ANK"/>
    <property type="match status" value="12"/>
</dbReference>
<accession>A0A9W9RAW2</accession>
<feature type="repeat" description="ANK" evidence="3">
    <location>
        <begin position="633"/>
        <end position="665"/>
    </location>
</feature>
<dbReference type="EMBL" id="JAPZBS010000010">
    <property type="protein sequence ID" value="KAJ5355429.1"/>
    <property type="molecule type" value="Genomic_DNA"/>
</dbReference>
<dbReference type="Gene3D" id="1.25.40.20">
    <property type="entry name" value="Ankyrin repeat-containing domain"/>
    <property type="match status" value="4"/>
</dbReference>
<proteinExistence type="predicted"/>
<dbReference type="PROSITE" id="PS50088">
    <property type="entry name" value="ANK_REPEAT"/>
    <property type="match status" value="3"/>
</dbReference>
<feature type="region of interest" description="Disordered" evidence="4">
    <location>
        <begin position="160"/>
        <end position="189"/>
    </location>
</feature>
<gene>
    <name evidence="6" type="ORF">N7496_012641</name>
</gene>
<dbReference type="PANTHER" id="PTHR24198:SF165">
    <property type="entry name" value="ANKYRIN REPEAT-CONTAINING PROTEIN-RELATED"/>
    <property type="match status" value="1"/>
</dbReference>
<dbReference type="OrthoDB" id="366390at2759"/>
<dbReference type="GeneID" id="81444733"/>
<feature type="domain" description="F-box" evidence="5">
    <location>
        <begin position="1"/>
        <end position="46"/>
    </location>
</feature>
<dbReference type="PROSITE" id="PS50181">
    <property type="entry name" value="FBOX"/>
    <property type="match status" value="1"/>
</dbReference>